<reference evidence="14" key="1">
    <citation type="journal article" date="2019" name="Int. J. Syst. Evol. Microbiol.">
        <title>The Global Catalogue of Microorganisms (GCM) 10K type strain sequencing project: providing services to taxonomists for standard genome sequencing and annotation.</title>
        <authorList>
            <consortium name="The Broad Institute Genomics Platform"/>
            <consortium name="The Broad Institute Genome Sequencing Center for Infectious Disease"/>
            <person name="Wu L."/>
            <person name="Ma J."/>
        </authorList>
    </citation>
    <scope>NUCLEOTIDE SEQUENCE [LARGE SCALE GENOMIC DNA]</scope>
    <source>
        <strain evidence="14">CCUG 55250</strain>
    </source>
</reference>
<sequence>MKHYYLKPIRSVAVPVFLCLLTIAAWAQDRKVSGSVIDGTDKNPLPGVNVVVKGTTTGVSTDANGRFTLNVPTSNDVLTVSAIGYESQEVTIGNRSEITISLSTDTKTLTEVVVTGYGSQRKKDITGAVTVVKGTELTAVPAASLTQQLQGRAAGVTVGNDNSPGGGTMVRIRGFGTINNNSPLYIVDGVPTTGSLNNINPNDIESLQVLKDASAASIYGARAANGVVIITTKKGKAGEPKITFDMYAGVQRNGKLLELTNSQELGQLLWEQAKNVGQAPSHGQYGTGAEPRIPDYIYPSGAMEGDPRLAKDANGNYLNYTYDLTDPALGSSKFMITKANKEGTNWQDVIFNPAPIQNYQIGASGGTDKGAYSISFNHFNQKGILEYTNYKRYSIRANTEFKVKNRLKIGENLTVSYDERVGFTNNDESNPIAFAVRSHPLIPVYDVAGNFAGAKGLNLGNARTPLQELYRAKDNKTKGVHLFGNAFGEIDLFKGLTFRTSFGVEYNLYNFDQYTPRDPESPEARNANSFRSENRYDNSWTWYNTLTYNRTFGNHSINVLAGTESIATYDFIFDATRSNYAFDDLDYRYLNAGSPLGLQNSGRGANRTRLFSLFGKVNYSYKDFFLADFTLRRDGSSRFSAANRYAVFPAASVGFRLTELDFLKSVDLLSDLKLRVGWGKTGNQNVPNIYNAYTLYESRPVENHYDINGAKTSIVPGFDLVQFGNPNGKWETTTSTNIGLDASLLNNKIEIVFDWYIKKTTDMLTQIDIPYTQGQATIPYTNIGDMQNKGIDLSINYNGKAMGGNLRYSIGGNFSTYRNEVLKINNDPNSIKFGFATRLPAMSATKVGFPVASFYGYFIDGIFQTAEEAKNAPQFGTYNRAGSFIFRDTNGDGVVTTADRDIIGNPHPDFTYGLNLSVGYKAFDLTVFGQGVYGNDIFNYMKYWTDFNTFQGNRSKRMLYDSWRPGKTDAILPELRSTDATSAQISTYFIEKGSYLRMKNIQLAYTLPAGIQRKLGLGPTQIYVQGQNLLTLTKYSGLDPEINLRRSGDNNQDTHLGVDEGAYPVAKTMLIGLRLSL</sequence>
<keyword evidence="4 8" id="KW-0812">Transmembrane</keyword>
<dbReference type="InterPro" id="IPR039426">
    <property type="entry name" value="TonB-dep_rcpt-like"/>
</dbReference>
<evidence type="ECO:0000313" key="14">
    <source>
        <dbReference type="Proteomes" id="UP001596106"/>
    </source>
</evidence>
<dbReference type="Pfam" id="PF00593">
    <property type="entry name" value="TonB_dep_Rec_b-barrel"/>
    <property type="match status" value="1"/>
</dbReference>
<name>A0ABW0IBV0_9BACT</name>
<keyword evidence="3 8" id="KW-1134">Transmembrane beta strand</keyword>
<evidence type="ECO:0000259" key="11">
    <source>
        <dbReference type="Pfam" id="PF00593"/>
    </source>
</evidence>
<dbReference type="PROSITE" id="PS52016">
    <property type="entry name" value="TONB_DEPENDENT_REC_3"/>
    <property type="match status" value="1"/>
</dbReference>
<dbReference type="EMBL" id="JBHSMA010000002">
    <property type="protein sequence ID" value="MFC5409831.1"/>
    <property type="molecule type" value="Genomic_DNA"/>
</dbReference>
<evidence type="ECO:0000256" key="5">
    <source>
        <dbReference type="ARBA" id="ARBA00023077"/>
    </source>
</evidence>
<dbReference type="Gene3D" id="2.170.130.10">
    <property type="entry name" value="TonB-dependent receptor, plug domain"/>
    <property type="match status" value="1"/>
</dbReference>
<evidence type="ECO:0000256" key="6">
    <source>
        <dbReference type="ARBA" id="ARBA00023136"/>
    </source>
</evidence>
<dbReference type="NCBIfam" id="TIGR04056">
    <property type="entry name" value="OMP_RagA_SusC"/>
    <property type="match status" value="1"/>
</dbReference>
<dbReference type="Gene3D" id="2.60.40.1120">
    <property type="entry name" value="Carboxypeptidase-like, regulatory domain"/>
    <property type="match status" value="1"/>
</dbReference>
<dbReference type="Gene3D" id="2.40.170.20">
    <property type="entry name" value="TonB-dependent receptor, beta-barrel domain"/>
    <property type="match status" value="1"/>
</dbReference>
<evidence type="ECO:0000256" key="3">
    <source>
        <dbReference type="ARBA" id="ARBA00022452"/>
    </source>
</evidence>
<comment type="caution">
    <text evidence="13">The sequence shown here is derived from an EMBL/GenBank/DDBJ whole genome shotgun (WGS) entry which is preliminary data.</text>
</comment>
<evidence type="ECO:0000256" key="7">
    <source>
        <dbReference type="ARBA" id="ARBA00023237"/>
    </source>
</evidence>
<keyword evidence="6 8" id="KW-0472">Membrane</keyword>
<evidence type="ECO:0000256" key="8">
    <source>
        <dbReference type="PROSITE-ProRule" id="PRU01360"/>
    </source>
</evidence>
<dbReference type="Pfam" id="PF13715">
    <property type="entry name" value="CarbopepD_reg_2"/>
    <property type="match status" value="1"/>
</dbReference>
<protein>
    <submittedName>
        <fullName evidence="13">SusC/RagA family TonB-linked outer membrane protein</fullName>
    </submittedName>
</protein>
<dbReference type="InterPro" id="IPR023997">
    <property type="entry name" value="TonB-dep_OMP_SusC/RagA_CS"/>
</dbReference>
<dbReference type="Proteomes" id="UP001596106">
    <property type="component" value="Unassembled WGS sequence"/>
</dbReference>
<evidence type="ECO:0000256" key="1">
    <source>
        <dbReference type="ARBA" id="ARBA00004571"/>
    </source>
</evidence>
<evidence type="ECO:0000256" key="10">
    <source>
        <dbReference type="SAM" id="SignalP"/>
    </source>
</evidence>
<evidence type="ECO:0000259" key="12">
    <source>
        <dbReference type="Pfam" id="PF07715"/>
    </source>
</evidence>
<evidence type="ECO:0000256" key="4">
    <source>
        <dbReference type="ARBA" id="ARBA00022692"/>
    </source>
</evidence>
<feature type="chain" id="PRO_5045298855" evidence="10">
    <location>
        <begin position="28"/>
        <end position="1077"/>
    </location>
</feature>
<dbReference type="SUPFAM" id="SSF49464">
    <property type="entry name" value="Carboxypeptidase regulatory domain-like"/>
    <property type="match status" value="1"/>
</dbReference>
<keyword evidence="10" id="KW-0732">Signal</keyword>
<dbReference type="InterPro" id="IPR000531">
    <property type="entry name" value="Beta-barrel_TonB"/>
</dbReference>
<dbReference type="RefSeq" id="WP_379844409.1">
    <property type="nucleotide sequence ID" value="NZ_JBHSMA010000002.1"/>
</dbReference>
<dbReference type="InterPro" id="IPR023996">
    <property type="entry name" value="TonB-dep_OMP_SusC/RagA"/>
</dbReference>
<dbReference type="NCBIfam" id="TIGR04057">
    <property type="entry name" value="SusC_RagA_signa"/>
    <property type="match status" value="1"/>
</dbReference>
<feature type="domain" description="TonB-dependent receptor-like beta-barrel" evidence="11">
    <location>
        <begin position="497"/>
        <end position="928"/>
    </location>
</feature>
<feature type="signal peptide" evidence="10">
    <location>
        <begin position="1"/>
        <end position="27"/>
    </location>
</feature>
<dbReference type="InterPro" id="IPR008969">
    <property type="entry name" value="CarboxyPept-like_regulatory"/>
</dbReference>
<organism evidence="13 14">
    <name type="scientific">Larkinella bovis</name>
    <dbReference type="NCBI Taxonomy" id="683041"/>
    <lineage>
        <taxon>Bacteria</taxon>
        <taxon>Pseudomonadati</taxon>
        <taxon>Bacteroidota</taxon>
        <taxon>Cytophagia</taxon>
        <taxon>Cytophagales</taxon>
        <taxon>Spirosomataceae</taxon>
        <taxon>Larkinella</taxon>
    </lineage>
</organism>
<evidence type="ECO:0000256" key="9">
    <source>
        <dbReference type="RuleBase" id="RU003357"/>
    </source>
</evidence>
<keyword evidence="5 9" id="KW-0798">TonB box</keyword>
<dbReference type="InterPro" id="IPR037066">
    <property type="entry name" value="Plug_dom_sf"/>
</dbReference>
<evidence type="ECO:0000256" key="2">
    <source>
        <dbReference type="ARBA" id="ARBA00022448"/>
    </source>
</evidence>
<dbReference type="InterPro" id="IPR012910">
    <property type="entry name" value="Plug_dom"/>
</dbReference>
<evidence type="ECO:0000313" key="13">
    <source>
        <dbReference type="EMBL" id="MFC5409831.1"/>
    </source>
</evidence>
<accession>A0ABW0IBV0</accession>
<proteinExistence type="inferred from homology"/>
<keyword evidence="7 8" id="KW-0998">Cell outer membrane</keyword>
<dbReference type="InterPro" id="IPR036942">
    <property type="entry name" value="Beta-barrel_TonB_sf"/>
</dbReference>
<gene>
    <name evidence="13" type="ORF">ACFPMF_10965</name>
</gene>
<comment type="subcellular location">
    <subcellularLocation>
        <location evidence="1 8">Cell outer membrane</location>
        <topology evidence="1 8">Multi-pass membrane protein</topology>
    </subcellularLocation>
</comment>
<keyword evidence="2 8" id="KW-0813">Transport</keyword>
<dbReference type="Pfam" id="PF07715">
    <property type="entry name" value="Plug"/>
    <property type="match status" value="1"/>
</dbReference>
<keyword evidence="14" id="KW-1185">Reference proteome</keyword>
<feature type="domain" description="TonB-dependent receptor plug" evidence="12">
    <location>
        <begin position="122"/>
        <end position="227"/>
    </location>
</feature>
<dbReference type="SUPFAM" id="SSF56935">
    <property type="entry name" value="Porins"/>
    <property type="match status" value="1"/>
</dbReference>
<comment type="similarity">
    <text evidence="8 9">Belongs to the TonB-dependent receptor family.</text>
</comment>